<evidence type="ECO:0000313" key="9">
    <source>
        <dbReference type="Proteomes" id="UP000245921"/>
    </source>
</evidence>
<dbReference type="InterPro" id="IPR052518">
    <property type="entry name" value="CHR_Transporter"/>
</dbReference>
<evidence type="ECO:0000256" key="7">
    <source>
        <dbReference type="SAM" id="Phobius"/>
    </source>
</evidence>
<sequence length="177" mass="19997">MLKLFLTFFKISALTIGGGYAMVPVIQKNLEKKGWMSDEDFYTLLTIAQALPGPIAFNISWLTGKKLNGFKGALFASLGVMIPPFFAIVLASSIIMKYQDNIYLQRFLRGAYGALLGMISGLVYKLYKNQSWNLYKIMLIIFSLIIVYMKSDLMIPIFVAIVLFAYIKENRGCDKKC</sequence>
<keyword evidence="4 7" id="KW-0812">Transmembrane</keyword>
<dbReference type="Pfam" id="PF02417">
    <property type="entry name" value="Chromate_transp"/>
    <property type="match status" value="1"/>
</dbReference>
<dbReference type="GO" id="GO:0015109">
    <property type="term" value="F:chromate transmembrane transporter activity"/>
    <property type="evidence" value="ECO:0007669"/>
    <property type="project" value="InterPro"/>
</dbReference>
<evidence type="ECO:0000256" key="4">
    <source>
        <dbReference type="ARBA" id="ARBA00022692"/>
    </source>
</evidence>
<evidence type="ECO:0000256" key="5">
    <source>
        <dbReference type="ARBA" id="ARBA00022989"/>
    </source>
</evidence>
<comment type="caution">
    <text evidence="8">The sequence shown here is derived from an EMBL/GenBank/DDBJ whole genome shotgun (WGS) entry which is preliminary data.</text>
</comment>
<dbReference type="EMBL" id="QGGI01000001">
    <property type="protein sequence ID" value="PWJ96523.1"/>
    <property type="molecule type" value="Genomic_DNA"/>
</dbReference>
<gene>
    <name evidence="8" type="ORF">C7380_10195</name>
</gene>
<dbReference type="AlphaFoldDB" id="A0AA45HJN8"/>
<dbReference type="GO" id="GO:0005886">
    <property type="term" value="C:plasma membrane"/>
    <property type="evidence" value="ECO:0007669"/>
    <property type="project" value="UniProtKB-SubCell"/>
</dbReference>
<evidence type="ECO:0000256" key="6">
    <source>
        <dbReference type="ARBA" id="ARBA00023136"/>
    </source>
</evidence>
<name>A0AA45HJN8_9BACT</name>
<dbReference type="PANTHER" id="PTHR43663:SF2">
    <property type="entry name" value="CHROMATE TRANSPORT PROTEIN-RELATED"/>
    <property type="match status" value="1"/>
</dbReference>
<accession>A0AA45HJN8</accession>
<protein>
    <submittedName>
        <fullName evidence="8">Chromate transporter</fullName>
    </submittedName>
</protein>
<comment type="subcellular location">
    <subcellularLocation>
        <location evidence="1">Cell membrane</location>
        <topology evidence="1">Multi-pass membrane protein</topology>
    </subcellularLocation>
</comment>
<dbReference type="RefSeq" id="WP_109603515.1">
    <property type="nucleotide sequence ID" value="NZ_JAMHJO010000010.1"/>
</dbReference>
<evidence type="ECO:0000256" key="3">
    <source>
        <dbReference type="ARBA" id="ARBA00022475"/>
    </source>
</evidence>
<organism evidence="8 9">
    <name type="scientific">Oceanotoga teriensis</name>
    <dbReference type="NCBI Taxonomy" id="515440"/>
    <lineage>
        <taxon>Bacteria</taxon>
        <taxon>Thermotogati</taxon>
        <taxon>Thermotogota</taxon>
        <taxon>Thermotogae</taxon>
        <taxon>Petrotogales</taxon>
        <taxon>Petrotogaceae</taxon>
        <taxon>Oceanotoga</taxon>
    </lineage>
</organism>
<reference evidence="8 9" key="1">
    <citation type="submission" date="2018-05" db="EMBL/GenBank/DDBJ databases">
        <title>Genomic Encyclopedia of Type Strains, Phase IV (KMG-IV): sequencing the most valuable type-strain genomes for metagenomic binning, comparative biology and taxonomic classification.</title>
        <authorList>
            <person name="Goeker M."/>
        </authorList>
    </citation>
    <scope>NUCLEOTIDE SEQUENCE [LARGE SCALE GENOMIC DNA]</scope>
    <source>
        <strain evidence="8 9">DSM 24906</strain>
    </source>
</reference>
<feature type="transmembrane region" description="Helical" evidence="7">
    <location>
        <begin position="73"/>
        <end position="95"/>
    </location>
</feature>
<dbReference type="Proteomes" id="UP000245921">
    <property type="component" value="Unassembled WGS sequence"/>
</dbReference>
<keyword evidence="9" id="KW-1185">Reference proteome</keyword>
<feature type="transmembrane region" description="Helical" evidence="7">
    <location>
        <begin position="139"/>
        <end position="167"/>
    </location>
</feature>
<evidence type="ECO:0000313" key="8">
    <source>
        <dbReference type="EMBL" id="PWJ96523.1"/>
    </source>
</evidence>
<evidence type="ECO:0000256" key="1">
    <source>
        <dbReference type="ARBA" id="ARBA00004651"/>
    </source>
</evidence>
<evidence type="ECO:0000256" key="2">
    <source>
        <dbReference type="ARBA" id="ARBA00005262"/>
    </source>
</evidence>
<proteinExistence type="inferred from homology"/>
<feature type="transmembrane region" description="Helical" evidence="7">
    <location>
        <begin position="41"/>
        <end position="61"/>
    </location>
</feature>
<keyword evidence="3" id="KW-1003">Cell membrane</keyword>
<keyword evidence="6 7" id="KW-0472">Membrane</keyword>
<keyword evidence="5 7" id="KW-1133">Transmembrane helix</keyword>
<dbReference type="InterPro" id="IPR003370">
    <property type="entry name" value="Chromate_transpt"/>
</dbReference>
<dbReference type="PANTHER" id="PTHR43663">
    <property type="entry name" value="CHROMATE TRANSPORT PROTEIN-RELATED"/>
    <property type="match status" value="1"/>
</dbReference>
<feature type="transmembrane region" description="Helical" evidence="7">
    <location>
        <begin position="107"/>
        <end position="127"/>
    </location>
</feature>
<comment type="similarity">
    <text evidence="2">Belongs to the chromate ion transporter (CHR) (TC 2.A.51) family.</text>
</comment>